<dbReference type="InterPro" id="IPR036514">
    <property type="entry name" value="SGNH_hydro_sf"/>
</dbReference>
<dbReference type="EMBL" id="KV417278">
    <property type="protein sequence ID" value="KZO97776.1"/>
    <property type="molecule type" value="Genomic_DNA"/>
</dbReference>
<name>A0A167NJ98_CALVF</name>
<dbReference type="InterPro" id="IPR045136">
    <property type="entry name" value="Iah1-like"/>
</dbReference>
<reference evidence="2 3" key="1">
    <citation type="journal article" date="2016" name="Mol. Biol. Evol.">
        <title>Comparative Genomics of Early-Diverging Mushroom-Forming Fungi Provides Insights into the Origins of Lignocellulose Decay Capabilities.</title>
        <authorList>
            <person name="Nagy L.G."/>
            <person name="Riley R."/>
            <person name="Tritt A."/>
            <person name="Adam C."/>
            <person name="Daum C."/>
            <person name="Floudas D."/>
            <person name="Sun H."/>
            <person name="Yadav J.S."/>
            <person name="Pangilinan J."/>
            <person name="Larsson K.H."/>
            <person name="Matsuura K."/>
            <person name="Barry K."/>
            <person name="Labutti K."/>
            <person name="Kuo R."/>
            <person name="Ohm R.A."/>
            <person name="Bhattacharya S.S."/>
            <person name="Shirouzu T."/>
            <person name="Yoshinaga Y."/>
            <person name="Martin F.M."/>
            <person name="Grigoriev I.V."/>
            <person name="Hibbett D.S."/>
        </authorList>
    </citation>
    <scope>NUCLEOTIDE SEQUENCE [LARGE SCALE GENOMIC DNA]</scope>
    <source>
        <strain evidence="2 3">TUFC12733</strain>
    </source>
</reference>
<dbReference type="SUPFAM" id="SSF52266">
    <property type="entry name" value="SGNH hydrolase"/>
    <property type="match status" value="1"/>
</dbReference>
<dbReference type="AlphaFoldDB" id="A0A167NJ98"/>
<accession>A0A167NJ98</accession>
<dbReference type="Proteomes" id="UP000076738">
    <property type="component" value="Unassembled WGS sequence"/>
</dbReference>
<proteinExistence type="predicted"/>
<evidence type="ECO:0000313" key="3">
    <source>
        <dbReference type="Proteomes" id="UP000076738"/>
    </source>
</evidence>
<dbReference type="Pfam" id="PF13472">
    <property type="entry name" value="Lipase_GDSL_2"/>
    <property type="match status" value="1"/>
</dbReference>
<dbReference type="GO" id="GO:0016787">
    <property type="term" value="F:hydrolase activity"/>
    <property type="evidence" value="ECO:0007669"/>
    <property type="project" value="UniProtKB-KW"/>
</dbReference>
<dbReference type="Gene3D" id="3.40.50.1110">
    <property type="entry name" value="SGNH hydrolase"/>
    <property type="match status" value="1"/>
</dbReference>
<organism evidence="2 3">
    <name type="scientific">Calocera viscosa (strain TUFC12733)</name>
    <dbReference type="NCBI Taxonomy" id="1330018"/>
    <lineage>
        <taxon>Eukaryota</taxon>
        <taxon>Fungi</taxon>
        <taxon>Dikarya</taxon>
        <taxon>Basidiomycota</taxon>
        <taxon>Agaricomycotina</taxon>
        <taxon>Dacrymycetes</taxon>
        <taxon>Dacrymycetales</taxon>
        <taxon>Dacrymycetaceae</taxon>
        <taxon>Calocera</taxon>
    </lineage>
</organism>
<sequence length="302" mass="32912">MPPTISTVFPTLSGYAFRQGPTSGCTLVPAVRPEQAGPLALRTYFLFLSTTAHLLDSARAMSLLPLSRSILLLGDSITQQGTMAGGYSQVLSQAYIRKLDVVNRGYGGYNSRFLYEVVKQMAVEEGTKGLSKVALVTLFIGANDSTDAVMNPRQHVALPLYKEKVKAILALFPATVAKILIAPPPSQPDRFSKLIGQVSPDRSNEVTKQYADAIVEVGLEIGVPVVNLFTEFTKIPESEWDRLFSDGLHLTAAGYEILSSALASLIKTKYPALDPDALPMVFPDWQSIDLDNIEESLRYKGD</sequence>
<evidence type="ECO:0000313" key="2">
    <source>
        <dbReference type="EMBL" id="KZO97776.1"/>
    </source>
</evidence>
<dbReference type="STRING" id="1330018.A0A167NJ98"/>
<dbReference type="PANTHER" id="PTHR14209:SF19">
    <property type="entry name" value="ISOAMYL ACETATE-HYDROLYZING ESTERASE 1 HOMOLOG"/>
    <property type="match status" value="1"/>
</dbReference>
<keyword evidence="3" id="KW-1185">Reference proteome</keyword>
<protein>
    <submittedName>
        <fullName evidence="2">SGNH hydrolase</fullName>
    </submittedName>
</protein>
<dbReference type="PANTHER" id="PTHR14209">
    <property type="entry name" value="ISOAMYL ACETATE-HYDROLYZING ESTERASE 1"/>
    <property type="match status" value="1"/>
</dbReference>
<dbReference type="OrthoDB" id="671439at2759"/>
<dbReference type="InterPro" id="IPR013830">
    <property type="entry name" value="SGNH_hydro"/>
</dbReference>
<gene>
    <name evidence="2" type="ORF">CALVIDRAFT_562674</name>
</gene>
<dbReference type="CDD" id="cd01838">
    <property type="entry name" value="Isoamyl_acetate_hydrolase_like"/>
    <property type="match status" value="1"/>
</dbReference>
<evidence type="ECO:0000259" key="1">
    <source>
        <dbReference type="Pfam" id="PF13472"/>
    </source>
</evidence>
<feature type="domain" description="SGNH hydrolase-type esterase" evidence="1">
    <location>
        <begin position="72"/>
        <end position="257"/>
    </location>
</feature>
<keyword evidence="2" id="KW-0378">Hydrolase</keyword>